<dbReference type="Proteomes" id="UP000007150">
    <property type="component" value="Chromosome 1"/>
</dbReference>
<organism evidence="6 7">
    <name type="scientific">Sphingobium chlorophenolicum L-1</name>
    <dbReference type="NCBI Taxonomy" id="690566"/>
    <lineage>
        <taxon>Bacteria</taxon>
        <taxon>Pseudomonadati</taxon>
        <taxon>Pseudomonadota</taxon>
        <taxon>Alphaproteobacteria</taxon>
        <taxon>Sphingomonadales</taxon>
        <taxon>Sphingomonadaceae</taxon>
        <taxon>Sphingobium</taxon>
    </lineage>
</organism>
<evidence type="ECO:0000256" key="1">
    <source>
        <dbReference type="ARBA" id="ARBA00004127"/>
    </source>
</evidence>
<proteinExistence type="predicted"/>
<evidence type="ECO:0000313" key="7">
    <source>
        <dbReference type="Proteomes" id="UP000007150"/>
    </source>
</evidence>
<dbReference type="HOGENOM" id="CLU_065200_4_0_5"/>
<evidence type="ECO:0000256" key="4">
    <source>
        <dbReference type="ARBA" id="ARBA00023136"/>
    </source>
</evidence>
<dbReference type="GO" id="GO:0032259">
    <property type="term" value="P:methylation"/>
    <property type="evidence" value="ECO:0007669"/>
    <property type="project" value="UniProtKB-KW"/>
</dbReference>
<keyword evidence="7" id="KW-1185">Reference proteome</keyword>
<feature type="transmembrane region" description="Helical" evidence="5">
    <location>
        <begin position="18"/>
        <end position="35"/>
    </location>
</feature>
<reference evidence="6 7" key="1">
    <citation type="submission" date="2011-05" db="EMBL/GenBank/DDBJ databases">
        <title>Complete sequence of chromosome 1 of Sphingobium chlorophenolicum L-1.</title>
        <authorList>
            <consortium name="US DOE Joint Genome Institute"/>
            <person name="Lucas S."/>
            <person name="Han J."/>
            <person name="Lapidus A."/>
            <person name="Cheng J.-F."/>
            <person name="Goodwin L."/>
            <person name="Pitluck S."/>
            <person name="Peters L."/>
            <person name="Daligault H."/>
            <person name="Han C."/>
            <person name="Tapia R."/>
            <person name="Land M."/>
            <person name="Hauser L."/>
            <person name="Kyrpides N."/>
            <person name="Ivanova N."/>
            <person name="Pagani I."/>
            <person name="Turner P."/>
            <person name="Copley S."/>
            <person name="Woyke T."/>
        </authorList>
    </citation>
    <scope>NUCLEOTIDE SEQUENCE [LARGE SCALE GENOMIC DNA]</scope>
    <source>
        <strain evidence="6 7">L-1</strain>
    </source>
</reference>
<keyword evidence="6" id="KW-0808">Transferase</keyword>
<name>F6EZ77_SPHCR</name>
<keyword evidence="4 5" id="KW-0472">Membrane</keyword>
<dbReference type="AlphaFoldDB" id="F6EZ77"/>
<dbReference type="GO" id="GO:0012505">
    <property type="term" value="C:endomembrane system"/>
    <property type="evidence" value="ECO:0007669"/>
    <property type="project" value="UniProtKB-SubCell"/>
</dbReference>
<keyword evidence="6" id="KW-0489">Methyltransferase</keyword>
<accession>F6EZ77</accession>
<dbReference type="STRING" id="690566.Sphch_2519"/>
<dbReference type="GO" id="GO:0008168">
    <property type="term" value="F:methyltransferase activity"/>
    <property type="evidence" value="ECO:0007669"/>
    <property type="project" value="UniProtKB-KW"/>
</dbReference>
<keyword evidence="3 5" id="KW-1133">Transmembrane helix</keyword>
<dbReference type="KEGG" id="sch:Sphch_2519"/>
<feature type="transmembrane region" description="Helical" evidence="5">
    <location>
        <begin position="47"/>
        <end position="69"/>
    </location>
</feature>
<dbReference type="PANTHER" id="PTHR12714:SF24">
    <property type="entry name" value="SLR1182 PROTEIN"/>
    <property type="match status" value="1"/>
</dbReference>
<sequence length="160" mass="17536">MMSMVGEPDSAGVRFPPPFVYLGTLLLGLAAERFVPLRSFGIDWRLLVATGALLFVVGAAMMLAAAGLFRRLGTNVPPSQPTTLIATTGSYRWTRNPMYPGMALAYVGLAIGLDGPIAFALLPLVVIAIQTQVIAREERYLEAKFGDDYRLYKAEVRRWL</sequence>
<evidence type="ECO:0000256" key="2">
    <source>
        <dbReference type="ARBA" id="ARBA00022692"/>
    </source>
</evidence>
<evidence type="ECO:0000256" key="3">
    <source>
        <dbReference type="ARBA" id="ARBA00022989"/>
    </source>
</evidence>
<gene>
    <name evidence="6" type="ORF">Sphch_2519</name>
</gene>
<dbReference type="InterPro" id="IPR007318">
    <property type="entry name" value="Phopholipid_MeTrfase"/>
</dbReference>
<evidence type="ECO:0000313" key="6">
    <source>
        <dbReference type="EMBL" id="AEG50170.1"/>
    </source>
</evidence>
<comment type="subcellular location">
    <subcellularLocation>
        <location evidence="1">Endomembrane system</location>
        <topology evidence="1">Multi-pass membrane protein</topology>
    </subcellularLocation>
</comment>
<dbReference type="Pfam" id="PF04191">
    <property type="entry name" value="PEMT"/>
    <property type="match status" value="1"/>
</dbReference>
<dbReference type="Gene3D" id="1.20.120.1630">
    <property type="match status" value="1"/>
</dbReference>
<feature type="transmembrane region" description="Helical" evidence="5">
    <location>
        <begin position="103"/>
        <end position="129"/>
    </location>
</feature>
<protein>
    <submittedName>
        <fullName evidence="6">Isoprenylcysteine carboxyl methyltransferase</fullName>
    </submittedName>
</protein>
<dbReference type="EMBL" id="CP002798">
    <property type="protein sequence ID" value="AEG50170.1"/>
    <property type="molecule type" value="Genomic_DNA"/>
</dbReference>
<dbReference type="PANTHER" id="PTHR12714">
    <property type="entry name" value="PROTEIN-S ISOPRENYLCYSTEINE O-METHYLTRANSFERASE"/>
    <property type="match status" value="1"/>
</dbReference>
<keyword evidence="2 5" id="KW-0812">Transmembrane</keyword>
<evidence type="ECO:0000256" key="5">
    <source>
        <dbReference type="SAM" id="Phobius"/>
    </source>
</evidence>